<sequence length="136" mass="15258">MYTPRNRRGIFARFMAYIFNYTTRVLQWFGILSPPSITDTPSTHRETENDPQSSSTVEVTIQSPGNISCSSSDIEILQESDSEFLSDIEILSHESDLESDFEVVSECDVEVENEGSPSNSITNTALHPTQSNCRIM</sequence>
<protein>
    <submittedName>
        <fullName evidence="2">Uncharacterized protein</fullName>
    </submittedName>
</protein>
<feature type="region of interest" description="Disordered" evidence="1">
    <location>
        <begin position="113"/>
        <end position="136"/>
    </location>
</feature>
<dbReference type="Proteomes" id="UP000018689">
    <property type="component" value="Chromosome"/>
</dbReference>
<dbReference type="KEGG" id="emr:EMUR_03875"/>
<evidence type="ECO:0000256" key="1">
    <source>
        <dbReference type="SAM" id="MobiDB-lite"/>
    </source>
</evidence>
<keyword evidence="3" id="KW-1185">Reference proteome</keyword>
<proteinExistence type="predicted"/>
<reference evidence="2 3" key="1">
    <citation type="journal article" date="2014" name="Genome Announc.">
        <title>Complete Genome Sequence of Ehrlichia muris Strain AS145T, a Model Monocytotropic Ehrlichia Strain.</title>
        <authorList>
            <person name="Thirumalapura N.R."/>
            <person name="Qin X."/>
            <person name="Kuriakose J.A."/>
            <person name="Walker D.H."/>
        </authorList>
    </citation>
    <scope>NUCLEOTIDE SEQUENCE [LARGE SCALE GENOMIC DNA]</scope>
    <source>
        <strain evidence="3">AS154</strain>
    </source>
</reference>
<dbReference type="AlphaFoldDB" id="V9R8X4"/>
<evidence type="ECO:0000313" key="2">
    <source>
        <dbReference type="EMBL" id="AHC39753.1"/>
    </source>
</evidence>
<dbReference type="RefSeq" id="WP_024072356.1">
    <property type="nucleotide sequence ID" value="NC_023063.1"/>
</dbReference>
<dbReference type="EMBL" id="CP006917">
    <property type="protein sequence ID" value="AHC39753.1"/>
    <property type="molecule type" value="Genomic_DNA"/>
</dbReference>
<organism evidence="2 3">
    <name type="scientific">Ehrlichia muris AS145</name>
    <dbReference type="NCBI Taxonomy" id="1423892"/>
    <lineage>
        <taxon>Bacteria</taxon>
        <taxon>Pseudomonadati</taxon>
        <taxon>Pseudomonadota</taxon>
        <taxon>Alphaproteobacteria</taxon>
        <taxon>Rickettsiales</taxon>
        <taxon>Anaplasmataceae</taxon>
        <taxon>Ehrlichia</taxon>
    </lineage>
</organism>
<gene>
    <name evidence="2" type="ORF">EMUR_03875</name>
</gene>
<feature type="compositionally biased region" description="Polar residues" evidence="1">
    <location>
        <begin position="115"/>
        <end position="136"/>
    </location>
</feature>
<dbReference type="PATRIC" id="fig|1423892.3.peg.796"/>
<feature type="region of interest" description="Disordered" evidence="1">
    <location>
        <begin position="37"/>
        <end position="57"/>
    </location>
</feature>
<dbReference type="HOGENOM" id="CLU_1872172_0_0_5"/>
<evidence type="ECO:0000313" key="3">
    <source>
        <dbReference type="Proteomes" id="UP000018689"/>
    </source>
</evidence>
<name>V9R8X4_9RICK</name>
<accession>V9R8X4</accession>